<sequence length="115" mass="12490">MIHIPYRTEVDNSMSPFYSFDCHTHLAPNSQTASKFKILPTPIAPATRSSALPAPQRGDSSVTPPSPPAAAHRREICSRGSVAPTNTRTQCHKNSLPSTPLLSPPSSTRERRTSQ</sequence>
<dbReference type="EMBL" id="UXSR01000724">
    <property type="protein sequence ID" value="VDD77303.1"/>
    <property type="molecule type" value="Genomic_DNA"/>
</dbReference>
<dbReference type="Proteomes" id="UP000267029">
    <property type="component" value="Unassembled WGS sequence"/>
</dbReference>
<evidence type="ECO:0000313" key="4">
    <source>
        <dbReference type="WBParaSite" id="MCU_010688-RA"/>
    </source>
</evidence>
<evidence type="ECO:0000313" key="3">
    <source>
        <dbReference type="Proteomes" id="UP000267029"/>
    </source>
</evidence>
<dbReference type="AlphaFoldDB" id="A0A0R3U8S9"/>
<organism evidence="2 3">
    <name type="scientific">Mesocestoides corti</name>
    <name type="common">Flatworm</name>
    <dbReference type="NCBI Taxonomy" id="53468"/>
    <lineage>
        <taxon>Eukaryota</taxon>
        <taxon>Metazoa</taxon>
        <taxon>Spiralia</taxon>
        <taxon>Lophotrochozoa</taxon>
        <taxon>Platyhelminthes</taxon>
        <taxon>Cestoda</taxon>
        <taxon>Eucestoda</taxon>
        <taxon>Cyclophyllidea</taxon>
        <taxon>Mesocestoididae</taxon>
        <taxon>Mesocestoides</taxon>
    </lineage>
</organism>
<protein>
    <submittedName>
        <fullName evidence="4">Dihydroorotase</fullName>
    </submittedName>
</protein>
<feature type="compositionally biased region" description="Low complexity" evidence="1">
    <location>
        <begin position="95"/>
        <end position="107"/>
    </location>
</feature>
<proteinExistence type="predicted"/>
<name>A0A0R3U8S9_MESCO</name>
<feature type="region of interest" description="Disordered" evidence="1">
    <location>
        <begin position="44"/>
        <end position="115"/>
    </location>
</feature>
<reference evidence="2 3" key="1">
    <citation type="submission" date="2018-10" db="EMBL/GenBank/DDBJ databases">
        <authorList>
            <consortium name="Pathogen Informatics"/>
        </authorList>
    </citation>
    <scope>NUCLEOTIDE SEQUENCE [LARGE SCALE GENOMIC DNA]</scope>
</reference>
<gene>
    <name evidence="2" type="ORF">MCOS_LOCUS3306</name>
</gene>
<feature type="compositionally biased region" description="Polar residues" evidence="1">
    <location>
        <begin position="83"/>
        <end position="93"/>
    </location>
</feature>
<evidence type="ECO:0000313" key="2">
    <source>
        <dbReference type="EMBL" id="VDD77303.1"/>
    </source>
</evidence>
<evidence type="ECO:0000256" key="1">
    <source>
        <dbReference type="SAM" id="MobiDB-lite"/>
    </source>
</evidence>
<accession>A0A0R3U8S9</accession>
<reference evidence="4" key="2">
    <citation type="submission" date="2019-11" db="UniProtKB">
        <authorList>
            <consortium name="WormBaseParasite"/>
        </authorList>
    </citation>
    <scope>IDENTIFICATION</scope>
</reference>
<dbReference type="WBParaSite" id="MCU_010688-RA">
    <property type="protein sequence ID" value="MCU_010688-RA"/>
    <property type="gene ID" value="MCU_010688"/>
</dbReference>
<keyword evidence="3" id="KW-1185">Reference proteome</keyword>